<evidence type="ECO:0000313" key="4">
    <source>
        <dbReference type="EMBL" id="KVP97734.1"/>
    </source>
</evidence>
<evidence type="ECO:0000256" key="2">
    <source>
        <dbReference type="SAM" id="MobiDB-lite"/>
    </source>
</evidence>
<evidence type="ECO:0000313" key="5">
    <source>
        <dbReference type="Proteomes" id="UP000056453"/>
    </source>
</evidence>
<keyword evidence="5" id="KW-1185">Reference proteome</keyword>
<dbReference type="AlphaFoldDB" id="A0AAW3MS41"/>
<feature type="chain" id="PRO_5043453105" evidence="3">
    <location>
        <begin position="23"/>
        <end position="174"/>
    </location>
</feature>
<feature type="signal peptide" evidence="3">
    <location>
        <begin position="1"/>
        <end position="22"/>
    </location>
</feature>
<comment type="caution">
    <text evidence="4">The sequence shown here is derived from an EMBL/GenBank/DDBJ whole genome shotgun (WGS) entry which is preliminary data.</text>
</comment>
<feature type="region of interest" description="Disordered" evidence="2">
    <location>
        <begin position="131"/>
        <end position="174"/>
    </location>
</feature>
<dbReference type="Proteomes" id="UP000056453">
    <property type="component" value="Unassembled WGS sequence"/>
</dbReference>
<dbReference type="RefSeq" id="WP_059928146.1">
    <property type="nucleotide sequence ID" value="NZ_LPBG01000117.1"/>
</dbReference>
<name>A0AAW3MS41_9BURK</name>
<accession>A0AAW3MS41</accession>
<keyword evidence="1" id="KW-0175">Coiled coil</keyword>
<organism evidence="4 5">
    <name type="scientific">Burkholderia ubonensis</name>
    <dbReference type="NCBI Taxonomy" id="101571"/>
    <lineage>
        <taxon>Bacteria</taxon>
        <taxon>Pseudomonadati</taxon>
        <taxon>Pseudomonadota</taxon>
        <taxon>Betaproteobacteria</taxon>
        <taxon>Burkholderiales</taxon>
        <taxon>Burkholderiaceae</taxon>
        <taxon>Burkholderia</taxon>
        <taxon>Burkholderia cepacia complex</taxon>
    </lineage>
</organism>
<feature type="compositionally biased region" description="Basic residues" evidence="2">
    <location>
        <begin position="145"/>
        <end position="160"/>
    </location>
</feature>
<dbReference type="EMBL" id="LPBJ01000047">
    <property type="protein sequence ID" value="KVP97734.1"/>
    <property type="molecule type" value="Genomic_DNA"/>
</dbReference>
<sequence length="174" mass="18236">MKNFLTPLLLAAGVALAGAAQAETLTLEPIVKPLDPALERVAQDSPSAFEVRSLSLPDAKALLASSEGATWQVLQVQGPACENTKTKNKAAQKNCQVLKAECKKAEAFAREHAKHAACSTLYTQTTVLLTNDAPPNKSVKAAKAAQKKVSKSSHKPKHKAAPVSGKPAASSCDK</sequence>
<gene>
    <name evidence="4" type="ORF">WJ96_03980</name>
</gene>
<evidence type="ECO:0000256" key="3">
    <source>
        <dbReference type="SAM" id="SignalP"/>
    </source>
</evidence>
<keyword evidence="3" id="KW-0732">Signal</keyword>
<proteinExistence type="predicted"/>
<evidence type="ECO:0000256" key="1">
    <source>
        <dbReference type="SAM" id="Coils"/>
    </source>
</evidence>
<feature type="coiled-coil region" evidence="1">
    <location>
        <begin position="81"/>
        <end position="108"/>
    </location>
</feature>
<reference evidence="4 5" key="1">
    <citation type="submission" date="2015-11" db="EMBL/GenBank/DDBJ databases">
        <title>Expanding the genomic diversity of Burkholderia species for the development of highly accurate diagnostics.</title>
        <authorList>
            <person name="Sahl J."/>
            <person name="Keim P."/>
            <person name="Wagner D."/>
        </authorList>
    </citation>
    <scope>NUCLEOTIDE SEQUENCE [LARGE SCALE GENOMIC DNA]</scope>
    <source>
        <strain evidence="4 5">MSMB1808WGS</strain>
    </source>
</reference>
<protein>
    <submittedName>
        <fullName evidence="4">Uncharacterized protein</fullName>
    </submittedName>
</protein>